<evidence type="ECO:0000313" key="1">
    <source>
        <dbReference type="EMBL" id="MER2493527.1"/>
    </source>
</evidence>
<reference evidence="1 2" key="1">
    <citation type="submission" date="2024-06" db="EMBL/GenBank/DDBJ databases">
        <authorList>
            <person name="Chen R.Y."/>
        </authorList>
    </citation>
    <scope>NUCLEOTIDE SEQUENCE [LARGE SCALE GENOMIC DNA]</scope>
    <source>
        <strain evidence="1 2">D2</strain>
    </source>
</reference>
<name>A0ABV1RLA6_9ALTE</name>
<accession>A0ABV1RLA6</accession>
<organism evidence="1 2">
    <name type="scientific">Catenovulum sediminis</name>
    <dbReference type="NCBI Taxonomy" id="1740262"/>
    <lineage>
        <taxon>Bacteria</taxon>
        <taxon>Pseudomonadati</taxon>
        <taxon>Pseudomonadota</taxon>
        <taxon>Gammaproteobacteria</taxon>
        <taxon>Alteromonadales</taxon>
        <taxon>Alteromonadaceae</taxon>
        <taxon>Catenovulum</taxon>
    </lineage>
</organism>
<sequence>MKNTLDSKYIYRIFSFIVEKGEKTPEGHVLNGLTAVEYQDGYIIEISDHKVTLTLGFHQSYQLDYKNQLELDDFMMKIEQISRDFKSTK</sequence>
<dbReference type="EMBL" id="JBELOE010000265">
    <property type="protein sequence ID" value="MER2493527.1"/>
    <property type="molecule type" value="Genomic_DNA"/>
</dbReference>
<comment type="caution">
    <text evidence="1">The sequence shown here is derived from an EMBL/GenBank/DDBJ whole genome shotgun (WGS) entry which is preliminary data.</text>
</comment>
<dbReference type="InterPro" id="IPR021432">
    <property type="entry name" value="DUF3081"/>
</dbReference>
<dbReference type="RefSeq" id="WP_143872663.1">
    <property type="nucleotide sequence ID" value="NZ_CP041660.1"/>
</dbReference>
<dbReference type="Proteomes" id="UP001467690">
    <property type="component" value="Unassembled WGS sequence"/>
</dbReference>
<dbReference type="Pfam" id="PF11280">
    <property type="entry name" value="DUF3081"/>
    <property type="match status" value="1"/>
</dbReference>
<protein>
    <submittedName>
        <fullName evidence="1">DUF3081 family protein</fullName>
    </submittedName>
</protein>
<gene>
    <name evidence="1" type="ORF">ABS311_16735</name>
</gene>
<proteinExistence type="predicted"/>
<evidence type="ECO:0000313" key="2">
    <source>
        <dbReference type="Proteomes" id="UP001467690"/>
    </source>
</evidence>
<keyword evidence="2" id="KW-1185">Reference proteome</keyword>